<accession>A0A653D746</accession>
<dbReference type="InterPro" id="IPR032378">
    <property type="entry name" value="ZC3H15/TMA46_C"/>
</dbReference>
<dbReference type="Pfam" id="PF16543">
    <property type="entry name" value="DFRP_C"/>
    <property type="match status" value="1"/>
</dbReference>
<evidence type="ECO:0000259" key="2">
    <source>
        <dbReference type="PROSITE" id="PS50908"/>
    </source>
</evidence>
<evidence type="ECO:0000256" key="1">
    <source>
        <dbReference type="SAM" id="MobiDB-lite"/>
    </source>
</evidence>
<name>A0A653D746_CALMS</name>
<dbReference type="OrthoDB" id="277175at2759"/>
<gene>
    <name evidence="3" type="ORF">CALMAC_LOCUS14991</name>
</gene>
<sequence length="245" mass="28693">MQMDYKEEQKGEIEALESIYYGDFEVLETEPYHKFSIPIKSEEYEPGSEDGLACNLVITYTPKYPEEAPIVEIEDAENFEEGYEAKLLEYIDEQIKENLGMVMVFTLVSTAQEWLNEKWEAMKKDKDEMAARKLKEEEEAEMKRFEGTRVTVETFMKWKKLFEDDMGITKKREIAEKENKKLTGRELFMRDNTLNESDLKFLDEGDQVKVDESLFQDLDDLDLDDEDDEDFDPDNYNSDSGSSTA</sequence>
<dbReference type="PANTHER" id="PTHR12292">
    <property type="entry name" value="RWD DOMAIN-CONTAINING PROTEIN"/>
    <property type="match status" value="1"/>
</dbReference>
<dbReference type="SMART" id="SM00591">
    <property type="entry name" value="RWD"/>
    <property type="match status" value="1"/>
</dbReference>
<evidence type="ECO:0000313" key="4">
    <source>
        <dbReference type="Proteomes" id="UP000410492"/>
    </source>
</evidence>
<dbReference type="Proteomes" id="UP000410492">
    <property type="component" value="Unassembled WGS sequence"/>
</dbReference>
<feature type="region of interest" description="Disordered" evidence="1">
    <location>
        <begin position="218"/>
        <end position="245"/>
    </location>
</feature>
<dbReference type="AlphaFoldDB" id="A0A653D746"/>
<dbReference type="EMBL" id="CAACVG010010497">
    <property type="protein sequence ID" value="VEN55958.1"/>
    <property type="molecule type" value="Genomic_DNA"/>
</dbReference>
<dbReference type="SUPFAM" id="SSF54495">
    <property type="entry name" value="UBC-like"/>
    <property type="match status" value="1"/>
</dbReference>
<feature type="compositionally biased region" description="Polar residues" evidence="1">
    <location>
        <begin position="235"/>
        <end position="245"/>
    </location>
</feature>
<feature type="domain" description="RWD" evidence="2">
    <location>
        <begin position="11"/>
        <end position="118"/>
    </location>
</feature>
<evidence type="ECO:0000313" key="3">
    <source>
        <dbReference type="EMBL" id="VEN55958.1"/>
    </source>
</evidence>
<dbReference type="Pfam" id="PF05773">
    <property type="entry name" value="RWD"/>
    <property type="match status" value="1"/>
</dbReference>
<dbReference type="InterPro" id="IPR016135">
    <property type="entry name" value="UBQ-conjugating_enzyme/RWD"/>
</dbReference>
<dbReference type="FunFam" id="3.10.110.10:FF:000075">
    <property type="entry name" value="RWD domain-containing protein (Gir2)"/>
    <property type="match status" value="1"/>
</dbReference>
<dbReference type="PROSITE" id="PS50908">
    <property type="entry name" value="RWD"/>
    <property type="match status" value="1"/>
</dbReference>
<reference evidence="3 4" key="1">
    <citation type="submission" date="2019-01" db="EMBL/GenBank/DDBJ databases">
        <authorList>
            <person name="Sayadi A."/>
        </authorList>
    </citation>
    <scope>NUCLEOTIDE SEQUENCE [LARGE SCALE GENOMIC DNA]</scope>
</reference>
<proteinExistence type="predicted"/>
<dbReference type="InterPro" id="IPR040213">
    <property type="entry name" value="GIR2-like"/>
</dbReference>
<organism evidence="3 4">
    <name type="scientific">Callosobruchus maculatus</name>
    <name type="common">Southern cowpea weevil</name>
    <name type="synonym">Pulse bruchid</name>
    <dbReference type="NCBI Taxonomy" id="64391"/>
    <lineage>
        <taxon>Eukaryota</taxon>
        <taxon>Metazoa</taxon>
        <taxon>Ecdysozoa</taxon>
        <taxon>Arthropoda</taxon>
        <taxon>Hexapoda</taxon>
        <taxon>Insecta</taxon>
        <taxon>Pterygota</taxon>
        <taxon>Neoptera</taxon>
        <taxon>Endopterygota</taxon>
        <taxon>Coleoptera</taxon>
        <taxon>Polyphaga</taxon>
        <taxon>Cucujiformia</taxon>
        <taxon>Chrysomeloidea</taxon>
        <taxon>Chrysomelidae</taxon>
        <taxon>Bruchinae</taxon>
        <taxon>Bruchini</taxon>
        <taxon>Callosobruchus</taxon>
    </lineage>
</organism>
<feature type="compositionally biased region" description="Acidic residues" evidence="1">
    <location>
        <begin position="218"/>
        <end position="233"/>
    </location>
</feature>
<dbReference type="Gene3D" id="3.10.110.10">
    <property type="entry name" value="Ubiquitin Conjugating Enzyme"/>
    <property type="match status" value="1"/>
</dbReference>
<keyword evidence="4" id="KW-1185">Reference proteome</keyword>
<dbReference type="InterPro" id="IPR006575">
    <property type="entry name" value="RWD_dom"/>
</dbReference>
<dbReference type="CDD" id="cd23816">
    <property type="entry name" value="RWD_RWDD1"/>
    <property type="match status" value="1"/>
</dbReference>
<protein>
    <recommendedName>
        <fullName evidence="2">RWD domain-containing protein</fullName>
    </recommendedName>
</protein>